<dbReference type="GeneID" id="37046329"/>
<dbReference type="InterPro" id="IPR000675">
    <property type="entry name" value="Cutinase/axe"/>
</dbReference>
<protein>
    <submittedName>
        <fullName evidence="3">Alpha/beta-hydrolase</fullName>
    </submittedName>
</protein>
<gene>
    <name evidence="3" type="ORF">FA10DRAFT_293153</name>
</gene>
<dbReference type="PANTHER" id="PTHR33630">
    <property type="entry name" value="CUTINASE RV1984C-RELATED-RELATED"/>
    <property type="match status" value="1"/>
</dbReference>
<evidence type="ECO:0000313" key="3">
    <source>
        <dbReference type="EMBL" id="PWN92367.1"/>
    </source>
</evidence>
<dbReference type="AlphaFoldDB" id="A0A316YSJ3"/>
<dbReference type="GO" id="GO:0052689">
    <property type="term" value="F:carboxylic ester hydrolase activity"/>
    <property type="evidence" value="ECO:0007669"/>
    <property type="project" value="UniProtKB-ARBA"/>
</dbReference>
<dbReference type="Proteomes" id="UP000245768">
    <property type="component" value="Unassembled WGS sequence"/>
</dbReference>
<dbReference type="SUPFAM" id="SSF53474">
    <property type="entry name" value="alpha/beta-Hydrolases"/>
    <property type="match status" value="1"/>
</dbReference>
<dbReference type="PANTHER" id="PTHR33630:SF9">
    <property type="entry name" value="CUTINASE 4"/>
    <property type="match status" value="1"/>
</dbReference>
<evidence type="ECO:0000256" key="1">
    <source>
        <dbReference type="ARBA" id="ARBA00022801"/>
    </source>
</evidence>
<dbReference type="InParanoid" id="A0A316YSJ3"/>
<dbReference type="Pfam" id="PF01083">
    <property type="entry name" value="Cutinase"/>
    <property type="match status" value="1"/>
</dbReference>
<proteinExistence type="predicted"/>
<dbReference type="SMART" id="SM01110">
    <property type="entry name" value="Cutinase"/>
    <property type="match status" value="1"/>
</dbReference>
<keyword evidence="1 3" id="KW-0378">Hydrolase</keyword>
<organism evidence="3 4">
    <name type="scientific">Acaromyces ingoldii</name>
    <dbReference type="NCBI Taxonomy" id="215250"/>
    <lineage>
        <taxon>Eukaryota</taxon>
        <taxon>Fungi</taxon>
        <taxon>Dikarya</taxon>
        <taxon>Basidiomycota</taxon>
        <taxon>Ustilaginomycotina</taxon>
        <taxon>Exobasidiomycetes</taxon>
        <taxon>Exobasidiales</taxon>
        <taxon>Cryptobasidiaceae</taxon>
        <taxon>Acaromyces</taxon>
    </lineage>
</organism>
<name>A0A316YSJ3_9BASI</name>
<dbReference type="RefSeq" id="XP_025379565.1">
    <property type="nucleotide sequence ID" value="XM_025524413.1"/>
</dbReference>
<dbReference type="InterPro" id="IPR029058">
    <property type="entry name" value="AB_hydrolase_fold"/>
</dbReference>
<reference evidence="3 4" key="1">
    <citation type="journal article" date="2018" name="Mol. Biol. Evol.">
        <title>Broad Genomic Sampling Reveals a Smut Pathogenic Ancestry of the Fungal Clade Ustilaginomycotina.</title>
        <authorList>
            <person name="Kijpornyongpan T."/>
            <person name="Mondo S.J."/>
            <person name="Barry K."/>
            <person name="Sandor L."/>
            <person name="Lee J."/>
            <person name="Lipzen A."/>
            <person name="Pangilinan J."/>
            <person name="LaButti K."/>
            <person name="Hainaut M."/>
            <person name="Henrissat B."/>
            <person name="Grigoriev I.V."/>
            <person name="Spatafora J.W."/>
            <person name="Aime M.C."/>
        </authorList>
    </citation>
    <scope>NUCLEOTIDE SEQUENCE [LARGE SCALE GENOMIC DNA]</scope>
    <source>
        <strain evidence="3 4">MCA 4198</strain>
    </source>
</reference>
<dbReference type="EMBL" id="KZ819635">
    <property type="protein sequence ID" value="PWN92367.1"/>
    <property type="molecule type" value="Genomic_DNA"/>
</dbReference>
<dbReference type="STRING" id="215250.A0A316YSJ3"/>
<keyword evidence="2" id="KW-1015">Disulfide bond</keyword>
<evidence type="ECO:0000256" key="2">
    <source>
        <dbReference type="ARBA" id="ARBA00023157"/>
    </source>
</evidence>
<keyword evidence="4" id="KW-1185">Reference proteome</keyword>
<dbReference type="OrthoDB" id="2586582at2759"/>
<evidence type="ECO:0000313" key="4">
    <source>
        <dbReference type="Proteomes" id="UP000245768"/>
    </source>
</evidence>
<accession>A0A316YSJ3</accession>
<dbReference type="Gene3D" id="3.40.50.1820">
    <property type="entry name" value="alpha/beta hydrolase"/>
    <property type="match status" value="1"/>
</dbReference>
<sequence length="259" mass="28671">MFSVGRKLLLCALITILTVCVKVIALNGFRKVALGNGMIGGNPYSLKTDAHHKSRLHADNLANKKLCSSYTMLVARGTRSSPKTVRPFETMLTWIREYLPGGELYHVHYPADVHQEWGRGSDDIVAFISKSTSPCFSILGYSQGAAAVVDALPKLPPADFKRVKAVVLFGNPLKWPGKDCIIDEKGQTSTRNTFGQKAHGRKDKYQLVYDKWEGKMLDICYFNDGVCGDTDGIHPNTHAQYEGDSKVQSMGSTFVIERL</sequence>